<gene>
    <name evidence="2" type="primary">ga02356</name>
    <name evidence="2" type="ORF">PR202_ga02356</name>
</gene>
<keyword evidence="3" id="KW-1185">Reference proteome</keyword>
<evidence type="ECO:0000256" key="1">
    <source>
        <dbReference type="SAM" id="SignalP"/>
    </source>
</evidence>
<sequence length="69" mass="7319">MDLTRTLGTWVFSCSLACLIVACFNLPQVEEECGLTTVDDIAAAVHHVMCIIDANAVTQQLLGVGAMGH</sequence>
<dbReference type="Proteomes" id="UP001054889">
    <property type="component" value="Unassembled WGS sequence"/>
</dbReference>
<accession>A0AAV5BKN5</accession>
<reference evidence="2" key="2">
    <citation type="submission" date="2021-12" db="EMBL/GenBank/DDBJ databases">
        <title>Resequencing data analysis of finger millet.</title>
        <authorList>
            <person name="Hatakeyama M."/>
            <person name="Aluri S."/>
            <person name="Balachadran M.T."/>
            <person name="Sivarajan S.R."/>
            <person name="Poveda L."/>
            <person name="Shimizu-Inatsugi R."/>
            <person name="Schlapbach R."/>
            <person name="Sreeman S.M."/>
            <person name="Shimizu K.K."/>
        </authorList>
    </citation>
    <scope>NUCLEOTIDE SEQUENCE</scope>
</reference>
<feature type="signal peptide" evidence="1">
    <location>
        <begin position="1"/>
        <end position="22"/>
    </location>
</feature>
<comment type="caution">
    <text evidence="2">The sequence shown here is derived from an EMBL/GenBank/DDBJ whole genome shotgun (WGS) entry which is preliminary data.</text>
</comment>
<dbReference type="EMBL" id="BQKI01000001">
    <property type="protein sequence ID" value="GJM86492.1"/>
    <property type="molecule type" value="Genomic_DNA"/>
</dbReference>
<organism evidence="2 3">
    <name type="scientific">Eleusine coracana subsp. coracana</name>
    <dbReference type="NCBI Taxonomy" id="191504"/>
    <lineage>
        <taxon>Eukaryota</taxon>
        <taxon>Viridiplantae</taxon>
        <taxon>Streptophyta</taxon>
        <taxon>Embryophyta</taxon>
        <taxon>Tracheophyta</taxon>
        <taxon>Spermatophyta</taxon>
        <taxon>Magnoliopsida</taxon>
        <taxon>Liliopsida</taxon>
        <taxon>Poales</taxon>
        <taxon>Poaceae</taxon>
        <taxon>PACMAD clade</taxon>
        <taxon>Chloridoideae</taxon>
        <taxon>Cynodonteae</taxon>
        <taxon>Eleusininae</taxon>
        <taxon>Eleusine</taxon>
    </lineage>
</organism>
<evidence type="ECO:0008006" key="4">
    <source>
        <dbReference type="Google" id="ProtNLM"/>
    </source>
</evidence>
<proteinExistence type="predicted"/>
<protein>
    <recommendedName>
        <fullName evidence="4">Secreted protein</fullName>
    </recommendedName>
</protein>
<evidence type="ECO:0000313" key="3">
    <source>
        <dbReference type="Proteomes" id="UP001054889"/>
    </source>
</evidence>
<feature type="chain" id="PRO_5043596139" description="Secreted protein" evidence="1">
    <location>
        <begin position="23"/>
        <end position="69"/>
    </location>
</feature>
<dbReference type="AlphaFoldDB" id="A0AAV5BKN5"/>
<name>A0AAV5BKN5_ELECO</name>
<reference evidence="2" key="1">
    <citation type="journal article" date="2018" name="DNA Res.">
        <title>Multiple hybrid de novo genome assembly of finger millet, an orphan allotetraploid crop.</title>
        <authorList>
            <person name="Hatakeyama M."/>
            <person name="Aluri S."/>
            <person name="Balachadran M.T."/>
            <person name="Sivarajan S.R."/>
            <person name="Patrignani A."/>
            <person name="Gruter S."/>
            <person name="Poveda L."/>
            <person name="Shimizu-Inatsugi R."/>
            <person name="Baeten J."/>
            <person name="Francoijs K.J."/>
            <person name="Nataraja K.N."/>
            <person name="Reddy Y.A.N."/>
            <person name="Phadnis S."/>
            <person name="Ravikumar R.L."/>
            <person name="Schlapbach R."/>
            <person name="Sreeman S.M."/>
            <person name="Shimizu K.K."/>
        </authorList>
    </citation>
    <scope>NUCLEOTIDE SEQUENCE</scope>
</reference>
<dbReference type="PROSITE" id="PS51257">
    <property type="entry name" value="PROKAR_LIPOPROTEIN"/>
    <property type="match status" value="1"/>
</dbReference>
<keyword evidence="1" id="KW-0732">Signal</keyword>
<evidence type="ECO:0000313" key="2">
    <source>
        <dbReference type="EMBL" id="GJM86492.1"/>
    </source>
</evidence>